<keyword evidence="2" id="KW-1185">Reference proteome</keyword>
<evidence type="ECO:0000313" key="1">
    <source>
        <dbReference type="EMBL" id="KZT59517.1"/>
    </source>
</evidence>
<gene>
    <name evidence="1" type="ORF">CALCODRAFT_185147</name>
</gene>
<dbReference type="AlphaFoldDB" id="A0A165HNI2"/>
<sequence>MALAEAVLGAVAVAVAREHGRRDAEERRAVAPRCCGRCAVRGARGRPGGRGAELERPWGPARWETGRWGDARLRLRLRLRLGGRGGDMEREGA</sequence>
<dbReference type="Proteomes" id="UP000076842">
    <property type="component" value="Unassembled WGS sequence"/>
</dbReference>
<accession>A0A165HNI2</accession>
<reference evidence="1 2" key="1">
    <citation type="journal article" date="2016" name="Mol. Biol. Evol.">
        <title>Comparative Genomics of Early-Diverging Mushroom-Forming Fungi Provides Insights into the Origins of Lignocellulose Decay Capabilities.</title>
        <authorList>
            <person name="Nagy L.G."/>
            <person name="Riley R."/>
            <person name="Tritt A."/>
            <person name="Adam C."/>
            <person name="Daum C."/>
            <person name="Floudas D."/>
            <person name="Sun H."/>
            <person name="Yadav J.S."/>
            <person name="Pangilinan J."/>
            <person name="Larsson K.H."/>
            <person name="Matsuura K."/>
            <person name="Barry K."/>
            <person name="Labutti K."/>
            <person name="Kuo R."/>
            <person name="Ohm R.A."/>
            <person name="Bhattacharya S.S."/>
            <person name="Shirouzu T."/>
            <person name="Yoshinaga Y."/>
            <person name="Martin F.M."/>
            <person name="Grigoriev I.V."/>
            <person name="Hibbett D.S."/>
        </authorList>
    </citation>
    <scope>NUCLEOTIDE SEQUENCE [LARGE SCALE GENOMIC DNA]</scope>
    <source>
        <strain evidence="1 2">HHB12733</strain>
    </source>
</reference>
<protein>
    <submittedName>
        <fullName evidence="1">Uncharacterized protein</fullName>
    </submittedName>
</protein>
<dbReference type="EMBL" id="KV423939">
    <property type="protein sequence ID" value="KZT59517.1"/>
    <property type="molecule type" value="Genomic_DNA"/>
</dbReference>
<evidence type="ECO:0000313" key="2">
    <source>
        <dbReference type="Proteomes" id="UP000076842"/>
    </source>
</evidence>
<proteinExistence type="predicted"/>
<name>A0A165HNI2_9BASI</name>
<organism evidence="1 2">
    <name type="scientific">Calocera cornea HHB12733</name>
    <dbReference type="NCBI Taxonomy" id="1353952"/>
    <lineage>
        <taxon>Eukaryota</taxon>
        <taxon>Fungi</taxon>
        <taxon>Dikarya</taxon>
        <taxon>Basidiomycota</taxon>
        <taxon>Agaricomycotina</taxon>
        <taxon>Dacrymycetes</taxon>
        <taxon>Dacrymycetales</taxon>
        <taxon>Dacrymycetaceae</taxon>
        <taxon>Calocera</taxon>
    </lineage>
</organism>
<dbReference type="InParanoid" id="A0A165HNI2"/>